<evidence type="ECO:0000256" key="3">
    <source>
        <dbReference type="ARBA" id="ARBA00022771"/>
    </source>
</evidence>
<reference evidence="9" key="1">
    <citation type="submission" date="2015-04" db="UniProtKB">
        <authorList>
            <consortium name="EnsemblPlants"/>
        </authorList>
    </citation>
    <scope>IDENTIFICATION</scope>
</reference>
<dbReference type="AlphaFoldDB" id="A0A0E0K6J6"/>
<feature type="compositionally biased region" description="Basic residues" evidence="7">
    <location>
        <begin position="326"/>
        <end position="335"/>
    </location>
</feature>
<keyword evidence="10" id="KW-1185">Reference proteome</keyword>
<keyword evidence="3 6" id="KW-0863">Zinc-finger</keyword>
<keyword evidence="4" id="KW-0862">Zinc</keyword>
<dbReference type="InterPro" id="IPR051140">
    <property type="entry name" value="GATA_TF"/>
</dbReference>
<dbReference type="GO" id="GO:0006355">
    <property type="term" value="P:regulation of DNA-templated transcription"/>
    <property type="evidence" value="ECO:0007669"/>
    <property type="project" value="InterPro"/>
</dbReference>
<evidence type="ECO:0000256" key="2">
    <source>
        <dbReference type="ARBA" id="ARBA00022723"/>
    </source>
</evidence>
<feature type="region of interest" description="Disordered" evidence="7">
    <location>
        <begin position="229"/>
        <end position="363"/>
    </location>
</feature>
<evidence type="ECO:0000256" key="1">
    <source>
        <dbReference type="ARBA" id="ARBA00005694"/>
    </source>
</evidence>
<sequence>MSMLETSKADRGERSRPVLIDRCEETETNFNTDCDLVAAMAGVGFVEDMLREQSLLEATCGDLFDHIDDLLDFPKEESAADVLLLDAPAPGSPLSSRIIGGHVAMAAAAPPPPPQMMALPPPPAPAKDDASALFDAAGALGAEVFDRKDAHIGSCDELDMDMEWLSELFDDGTIPHEPSFPGANCAAPIKASALTANAGVVLPDKMEEALFRSSSPISVLEHSGFNVATNGGSSSSSSSSASSSSESFSGSGRAWSAPVSPRPEPPVLVIPARARSKRSRPSAFPAVRGAPAATETTILVPTPMYSSTSSHSDPESIAESNPHPPPMKKKKKAKKPAAPAASDAEADADADADYEEGGALALPPGTVRRCTHCQIEKTPQWRAGPLGPKTLCNACGVRYKSGRLFPEYRPAASPTFVPSIHSNSHKKVVEMRQKATRTADQSCDLLQYIRRRD</sequence>
<reference evidence="9" key="2">
    <citation type="submission" date="2018-05" db="EMBL/GenBank/DDBJ databases">
        <title>OpunRS2 (Oryza punctata Reference Sequence Version 2).</title>
        <authorList>
            <person name="Zhang J."/>
            <person name="Kudrna D."/>
            <person name="Lee S."/>
            <person name="Talag J."/>
            <person name="Welchert J."/>
            <person name="Wing R.A."/>
        </authorList>
    </citation>
    <scope>NUCLEOTIDE SEQUENCE [LARGE SCALE GENOMIC DNA]</scope>
</reference>
<dbReference type="PANTHER" id="PTHR45658">
    <property type="entry name" value="GATA TRANSCRIPTION FACTOR"/>
    <property type="match status" value="1"/>
</dbReference>
<organism evidence="9">
    <name type="scientific">Oryza punctata</name>
    <name type="common">Red rice</name>
    <dbReference type="NCBI Taxonomy" id="4537"/>
    <lineage>
        <taxon>Eukaryota</taxon>
        <taxon>Viridiplantae</taxon>
        <taxon>Streptophyta</taxon>
        <taxon>Embryophyta</taxon>
        <taxon>Tracheophyta</taxon>
        <taxon>Spermatophyta</taxon>
        <taxon>Magnoliopsida</taxon>
        <taxon>Liliopsida</taxon>
        <taxon>Poales</taxon>
        <taxon>Poaceae</taxon>
        <taxon>BOP clade</taxon>
        <taxon>Oryzoideae</taxon>
        <taxon>Oryzeae</taxon>
        <taxon>Oryzinae</taxon>
        <taxon>Oryza</taxon>
    </lineage>
</organism>
<proteinExistence type="inferred from homology"/>
<name>A0A0E0K6J6_ORYPU</name>
<dbReference type="EnsemblPlants" id="OPUNC02G33710.1">
    <property type="protein sequence ID" value="OPUNC02G33710.1"/>
    <property type="gene ID" value="OPUNC02G33710"/>
</dbReference>
<keyword evidence="2" id="KW-0479">Metal-binding</keyword>
<dbReference type="Gene3D" id="3.30.50.10">
    <property type="entry name" value="Erythroid Transcription Factor GATA-1, subunit A"/>
    <property type="match status" value="1"/>
</dbReference>
<dbReference type="PROSITE" id="PS00344">
    <property type="entry name" value="GATA_ZN_FINGER_1"/>
    <property type="match status" value="1"/>
</dbReference>
<dbReference type="eggNOG" id="KOG1601">
    <property type="taxonomic scope" value="Eukaryota"/>
</dbReference>
<feature type="compositionally biased region" description="Low complexity" evidence="7">
    <location>
        <begin position="231"/>
        <end position="252"/>
    </location>
</feature>
<dbReference type="STRING" id="4537.A0A0E0K6J6"/>
<dbReference type="Pfam" id="PF00320">
    <property type="entry name" value="GATA"/>
    <property type="match status" value="1"/>
</dbReference>
<accession>A0A0E0K6J6</accession>
<evidence type="ECO:0000256" key="4">
    <source>
        <dbReference type="ARBA" id="ARBA00022833"/>
    </source>
</evidence>
<dbReference type="SUPFAM" id="SSF57716">
    <property type="entry name" value="Glucocorticoid receptor-like (DNA-binding domain)"/>
    <property type="match status" value="1"/>
</dbReference>
<dbReference type="HOGENOM" id="CLU_045755_3_0_1"/>
<keyword evidence="5" id="KW-0010">Activator</keyword>
<evidence type="ECO:0000256" key="5">
    <source>
        <dbReference type="ARBA" id="ARBA00023159"/>
    </source>
</evidence>
<dbReference type="PANTHER" id="PTHR45658:SF51">
    <property type="entry name" value="GATA TRANSCRIPTION FACTOR 8"/>
    <property type="match status" value="1"/>
</dbReference>
<comment type="similarity">
    <text evidence="1">Belongs to the type IV zinc-finger family. Class A subfamily.</text>
</comment>
<dbReference type="OMA" id="FPGANCA"/>
<feature type="domain" description="GATA-type" evidence="8">
    <location>
        <begin position="364"/>
        <end position="400"/>
    </location>
</feature>
<dbReference type="SMART" id="SM00401">
    <property type="entry name" value="ZnF_GATA"/>
    <property type="match status" value="1"/>
</dbReference>
<evidence type="ECO:0000256" key="7">
    <source>
        <dbReference type="SAM" id="MobiDB-lite"/>
    </source>
</evidence>
<feature type="compositionally biased region" description="Acidic residues" evidence="7">
    <location>
        <begin position="344"/>
        <end position="356"/>
    </location>
</feature>
<evidence type="ECO:0000313" key="10">
    <source>
        <dbReference type="Proteomes" id="UP000026962"/>
    </source>
</evidence>
<dbReference type="FunFam" id="3.30.50.10:FF:000018">
    <property type="entry name" value="GATA transcription factor"/>
    <property type="match status" value="1"/>
</dbReference>
<dbReference type="Proteomes" id="UP000026962">
    <property type="component" value="Chromosome 2"/>
</dbReference>
<dbReference type="GO" id="GO:0043565">
    <property type="term" value="F:sequence-specific DNA binding"/>
    <property type="evidence" value="ECO:0007669"/>
    <property type="project" value="InterPro"/>
</dbReference>
<feature type="compositionally biased region" description="Polar residues" evidence="7">
    <location>
        <begin position="294"/>
        <end position="311"/>
    </location>
</feature>
<dbReference type="GO" id="GO:0005634">
    <property type="term" value="C:nucleus"/>
    <property type="evidence" value="ECO:0007669"/>
    <property type="project" value="TreeGrafter"/>
</dbReference>
<dbReference type="GO" id="GO:0030154">
    <property type="term" value="P:cell differentiation"/>
    <property type="evidence" value="ECO:0007669"/>
    <property type="project" value="TreeGrafter"/>
</dbReference>
<dbReference type="PROSITE" id="PS50114">
    <property type="entry name" value="GATA_ZN_FINGER_2"/>
    <property type="match status" value="1"/>
</dbReference>
<dbReference type="InterPro" id="IPR000679">
    <property type="entry name" value="Znf_GATA"/>
</dbReference>
<protein>
    <recommendedName>
        <fullName evidence="8">GATA-type domain-containing protein</fullName>
    </recommendedName>
</protein>
<dbReference type="InterPro" id="IPR013088">
    <property type="entry name" value="Znf_NHR/GATA"/>
</dbReference>
<evidence type="ECO:0000256" key="6">
    <source>
        <dbReference type="PROSITE-ProRule" id="PRU00094"/>
    </source>
</evidence>
<evidence type="ECO:0000313" key="9">
    <source>
        <dbReference type="EnsemblPlants" id="OPUNC02G33710.1"/>
    </source>
</evidence>
<dbReference type="Gramene" id="OPUNC02G33710.1">
    <property type="protein sequence ID" value="OPUNC02G33710.1"/>
    <property type="gene ID" value="OPUNC02G33710"/>
</dbReference>
<dbReference type="CDD" id="cd00202">
    <property type="entry name" value="ZnF_GATA"/>
    <property type="match status" value="1"/>
</dbReference>
<dbReference type="GO" id="GO:0008270">
    <property type="term" value="F:zinc ion binding"/>
    <property type="evidence" value="ECO:0007669"/>
    <property type="project" value="UniProtKB-KW"/>
</dbReference>
<evidence type="ECO:0000259" key="8">
    <source>
        <dbReference type="PROSITE" id="PS50114"/>
    </source>
</evidence>